<dbReference type="InterPro" id="IPR016181">
    <property type="entry name" value="Acyl_CoA_acyltransferase"/>
</dbReference>
<keyword evidence="3" id="KW-1185">Reference proteome</keyword>
<evidence type="ECO:0008006" key="4">
    <source>
        <dbReference type="Google" id="ProtNLM"/>
    </source>
</evidence>
<evidence type="ECO:0000256" key="1">
    <source>
        <dbReference type="SAM" id="MobiDB-lite"/>
    </source>
</evidence>
<organism evidence="2 3">
    <name type="scientific">Pseudoruegeria aquimaris</name>
    <dbReference type="NCBI Taxonomy" id="393663"/>
    <lineage>
        <taxon>Bacteria</taxon>
        <taxon>Pseudomonadati</taxon>
        <taxon>Pseudomonadota</taxon>
        <taxon>Alphaproteobacteria</taxon>
        <taxon>Rhodobacterales</taxon>
        <taxon>Roseobacteraceae</taxon>
        <taxon>Pseudoruegeria</taxon>
    </lineage>
</organism>
<dbReference type="AlphaFoldDB" id="A0A1Y5S4H3"/>
<proteinExistence type="predicted"/>
<dbReference type="Gene3D" id="3.40.630.30">
    <property type="match status" value="1"/>
</dbReference>
<gene>
    <name evidence="2" type="ORF">PSA7680_01399</name>
</gene>
<dbReference type="EMBL" id="FWFQ01000008">
    <property type="protein sequence ID" value="SLN29856.1"/>
    <property type="molecule type" value="Genomic_DNA"/>
</dbReference>
<feature type="region of interest" description="Disordered" evidence="1">
    <location>
        <begin position="77"/>
        <end position="96"/>
    </location>
</feature>
<dbReference type="Proteomes" id="UP000193409">
    <property type="component" value="Unassembled WGS sequence"/>
</dbReference>
<name>A0A1Y5S4H3_9RHOB</name>
<evidence type="ECO:0000313" key="3">
    <source>
        <dbReference type="Proteomes" id="UP000193409"/>
    </source>
</evidence>
<protein>
    <recommendedName>
        <fullName evidence="4">N-acetyltransferase domain-containing protein</fullName>
    </recommendedName>
</protein>
<sequence length="96" mass="10257">MSAGRLCRGRPAVAVSECGTGLARALIETASGEARRQGLPTLCLQMRVELPDNHATFARFGSGNVGASVHPACDRPTFYTSERQLGPDAAQQEEER</sequence>
<evidence type="ECO:0000313" key="2">
    <source>
        <dbReference type="EMBL" id="SLN29856.1"/>
    </source>
</evidence>
<accession>A0A1Y5S4H3</accession>
<reference evidence="2 3" key="1">
    <citation type="submission" date="2017-03" db="EMBL/GenBank/DDBJ databases">
        <authorList>
            <person name="Afonso C.L."/>
            <person name="Miller P.J."/>
            <person name="Scott M.A."/>
            <person name="Spackman E."/>
            <person name="Goraichik I."/>
            <person name="Dimitrov K.M."/>
            <person name="Suarez D.L."/>
            <person name="Swayne D.E."/>
        </authorList>
    </citation>
    <scope>NUCLEOTIDE SEQUENCE [LARGE SCALE GENOMIC DNA]</scope>
    <source>
        <strain evidence="2 3">CECT 7680</strain>
    </source>
</reference>
<dbReference type="SUPFAM" id="SSF55729">
    <property type="entry name" value="Acyl-CoA N-acyltransferases (Nat)"/>
    <property type="match status" value="1"/>
</dbReference>